<accession>A0AB34J2G8</accession>
<feature type="binding site" evidence="7">
    <location>
        <position position="586"/>
    </location>
    <ligand>
        <name>ATP</name>
        <dbReference type="ChEBI" id="CHEBI:30616"/>
    </ligand>
</feature>
<dbReference type="EMBL" id="JBGBPQ010000014">
    <property type="protein sequence ID" value="KAL1510899.1"/>
    <property type="molecule type" value="Genomic_DNA"/>
</dbReference>
<comment type="caution">
    <text evidence="12">The sequence shown here is derived from an EMBL/GenBank/DDBJ whole genome shotgun (WGS) entry which is preliminary data.</text>
</comment>
<keyword evidence="3 7" id="KW-0547">Nucleotide-binding</keyword>
<keyword evidence="1" id="KW-0723">Serine/threonine-protein kinase</keyword>
<dbReference type="AlphaFoldDB" id="A0AB34J2G8"/>
<dbReference type="PROSITE" id="PS00108">
    <property type="entry name" value="PROTEIN_KINASE_ST"/>
    <property type="match status" value="1"/>
</dbReference>
<evidence type="ECO:0000256" key="5">
    <source>
        <dbReference type="ARBA" id="ARBA00022840"/>
    </source>
</evidence>
<evidence type="ECO:0000256" key="4">
    <source>
        <dbReference type="ARBA" id="ARBA00022777"/>
    </source>
</evidence>
<feature type="region of interest" description="Disordered" evidence="10">
    <location>
        <begin position="14"/>
        <end position="110"/>
    </location>
</feature>
<dbReference type="Gene3D" id="1.10.510.10">
    <property type="entry name" value="Transferase(Phosphotransferase) domain 1"/>
    <property type="match status" value="1"/>
</dbReference>
<evidence type="ECO:0000256" key="7">
    <source>
        <dbReference type="PIRSR" id="PIRSR630616-2"/>
    </source>
</evidence>
<evidence type="ECO:0000256" key="1">
    <source>
        <dbReference type="ARBA" id="ARBA00022527"/>
    </source>
</evidence>
<feature type="domain" description="Protein kinase" evidence="11">
    <location>
        <begin position="436"/>
        <end position="702"/>
    </location>
</feature>
<evidence type="ECO:0000256" key="9">
    <source>
        <dbReference type="PROSITE-ProRule" id="PRU10141"/>
    </source>
</evidence>
<dbReference type="Pfam" id="PF00069">
    <property type="entry name" value="Pkinase"/>
    <property type="match status" value="1"/>
</dbReference>
<dbReference type="InterPro" id="IPR000719">
    <property type="entry name" value="Prot_kinase_dom"/>
</dbReference>
<evidence type="ECO:0000313" key="12">
    <source>
        <dbReference type="EMBL" id="KAL1510899.1"/>
    </source>
</evidence>
<gene>
    <name evidence="12" type="ORF">AB1Y20_005731</name>
</gene>
<evidence type="ECO:0000259" key="11">
    <source>
        <dbReference type="PROSITE" id="PS50011"/>
    </source>
</evidence>
<name>A0AB34J2G8_PRYPA</name>
<dbReference type="GO" id="GO:0004674">
    <property type="term" value="F:protein serine/threonine kinase activity"/>
    <property type="evidence" value="ECO:0007669"/>
    <property type="project" value="UniProtKB-KW"/>
</dbReference>
<organism evidence="12 13">
    <name type="scientific">Prymnesium parvum</name>
    <name type="common">Toxic golden alga</name>
    <dbReference type="NCBI Taxonomy" id="97485"/>
    <lineage>
        <taxon>Eukaryota</taxon>
        <taxon>Haptista</taxon>
        <taxon>Haptophyta</taxon>
        <taxon>Prymnesiophyceae</taxon>
        <taxon>Prymnesiales</taxon>
        <taxon>Prymnesiaceae</taxon>
        <taxon>Prymnesium</taxon>
    </lineage>
</organism>
<keyword evidence="5 7" id="KW-0067">ATP-binding</keyword>
<feature type="compositionally biased region" description="Pro residues" evidence="10">
    <location>
        <begin position="292"/>
        <end position="313"/>
    </location>
</feature>
<keyword evidence="4" id="KW-0418">Kinase</keyword>
<dbReference type="SMART" id="SM00220">
    <property type="entry name" value="S_TKc"/>
    <property type="match status" value="1"/>
</dbReference>
<feature type="compositionally biased region" description="Low complexity" evidence="10">
    <location>
        <begin position="391"/>
        <end position="417"/>
    </location>
</feature>
<dbReference type="PROSITE" id="PS00107">
    <property type="entry name" value="PROTEIN_KINASE_ATP"/>
    <property type="match status" value="1"/>
</dbReference>
<evidence type="ECO:0000256" key="8">
    <source>
        <dbReference type="PIRSR" id="PIRSR630616-3"/>
    </source>
</evidence>
<dbReference type="GO" id="GO:0005524">
    <property type="term" value="F:ATP binding"/>
    <property type="evidence" value="ECO:0007669"/>
    <property type="project" value="UniProtKB-UniRule"/>
</dbReference>
<feature type="compositionally biased region" description="Polar residues" evidence="10">
    <location>
        <begin position="14"/>
        <end position="24"/>
    </location>
</feature>
<feature type="cross-link" description="Glycyl lysine isopeptide (Lys-Gly) (interchain with G-Cter in SUMO2)" evidence="8">
    <location>
        <position position="567"/>
    </location>
</feature>
<dbReference type="InterPro" id="IPR017441">
    <property type="entry name" value="Protein_kinase_ATP_BS"/>
</dbReference>
<feature type="compositionally biased region" description="Basic and acidic residues" evidence="10">
    <location>
        <begin position="333"/>
        <end position="346"/>
    </location>
</feature>
<dbReference type="PANTHER" id="PTHR24350">
    <property type="entry name" value="SERINE/THREONINE-PROTEIN KINASE IAL-RELATED"/>
    <property type="match status" value="1"/>
</dbReference>
<keyword evidence="2" id="KW-0808">Transferase</keyword>
<evidence type="ECO:0000256" key="10">
    <source>
        <dbReference type="SAM" id="MobiDB-lite"/>
    </source>
</evidence>
<dbReference type="InterPro" id="IPR011009">
    <property type="entry name" value="Kinase-like_dom_sf"/>
</dbReference>
<dbReference type="Proteomes" id="UP001515480">
    <property type="component" value="Unassembled WGS sequence"/>
</dbReference>
<sequence>MRLPISSSTFHRASSFFLPSSSKPQHPPPEWKRRAPSSKQTKVLAMASAIDRSQTPRLSHSASADEASADARRRPPALRTSASVGAPPEDRENFIRNDGAEEGLLVPPRELAPLVHAASFARKRKLFESMSKQDARTSHTGSRGAPRHPPAGERARGEAARGEGVRSEAARGEAARGEAARGEEARSEEVRSEGVRSEGVRSEGVRSEGVRSEGVRSEGVRSEGVRSEGATGEGEGVRNEAARGEGLKSEAVRGEAAGEAAGEARAEEGEPGFMTEFRAAAARRRPRDELLSPPPAASPPPPDSAAPPPPPHRTPAATRPHRLSSQPTMNPLDLRELLESRSDPSRLDPSALPGALLEGCSSPGMRTSTPPTPARAVSFHRADDAPVRLPSSPLGACSSRASSSGSAASSAPPLSEESSGRPQLHPTFEVLAAEFDLDAEPIGKGAFGTVHFGVSRAGKPVAIKAISKAATLRQSPQNGLAALKSEMQLCERLGETRHRNILRFYGAWEDRGFVYVATQLCKGGELPDWLRHRADGYSERIAARVTYDILQALAFLEEKGVVHRDVKPQNLLFTEPAESAYLKLIDFGLAAELAPDAPPLTETCGTIDFMSPECIRGVAYRYDADVWGAGVLLAMMLSGTHPFRQPTEAETGQSVLRYGGDVQSILGDGVGSEPARSLLEWLLSPQGTDRPSAKQALKHEWIRFRNDPDAPGLAEDVPERFFAQCYKLEGESKLSGMH</sequence>
<feature type="compositionally biased region" description="Basic and acidic residues" evidence="10">
    <location>
        <begin position="88"/>
        <end position="99"/>
    </location>
</feature>
<feature type="compositionally biased region" description="Basic and acidic residues" evidence="10">
    <location>
        <begin position="235"/>
        <end position="253"/>
    </location>
</feature>
<keyword evidence="13" id="KW-1185">Reference proteome</keyword>
<evidence type="ECO:0000313" key="13">
    <source>
        <dbReference type="Proteomes" id="UP001515480"/>
    </source>
</evidence>
<feature type="active site" description="Proton acceptor" evidence="6">
    <location>
        <position position="565"/>
    </location>
</feature>
<dbReference type="PROSITE" id="PS50011">
    <property type="entry name" value="PROTEIN_KINASE_DOM"/>
    <property type="match status" value="1"/>
</dbReference>
<dbReference type="SUPFAM" id="SSF56112">
    <property type="entry name" value="Protein kinase-like (PK-like)"/>
    <property type="match status" value="1"/>
</dbReference>
<evidence type="ECO:0000256" key="2">
    <source>
        <dbReference type="ARBA" id="ARBA00022679"/>
    </source>
</evidence>
<dbReference type="InterPro" id="IPR008271">
    <property type="entry name" value="Ser/Thr_kinase_AS"/>
</dbReference>
<evidence type="ECO:0000256" key="3">
    <source>
        <dbReference type="ARBA" id="ARBA00022741"/>
    </source>
</evidence>
<feature type="region of interest" description="Disordered" evidence="10">
    <location>
        <begin position="128"/>
        <end position="422"/>
    </location>
</feature>
<evidence type="ECO:0000256" key="6">
    <source>
        <dbReference type="PIRSR" id="PIRSR630616-1"/>
    </source>
</evidence>
<proteinExistence type="predicted"/>
<feature type="compositionally biased region" description="Basic and acidic residues" evidence="10">
    <location>
        <begin position="150"/>
        <end position="226"/>
    </location>
</feature>
<protein>
    <recommendedName>
        <fullName evidence="11">Protein kinase domain-containing protein</fullName>
    </recommendedName>
</protein>
<dbReference type="InterPro" id="IPR030616">
    <property type="entry name" value="Aur-like"/>
</dbReference>
<reference evidence="12 13" key="1">
    <citation type="journal article" date="2024" name="Science">
        <title>Giant polyketide synthase enzymes in the biosynthesis of giant marine polyether toxins.</title>
        <authorList>
            <person name="Fallon T.R."/>
            <person name="Shende V.V."/>
            <person name="Wierzbicki I.H."/>
            <person name="Pendleton A.L."/>
            <person name="Watervoot N.F."/>
            <person name="Auber R.P."/>
            <person name="Gonzalez D.J."/>
            <person name="Wisecaver J.H."/>
            <person name="Moore B.S."/>
        </authorList>
    </citation>
    <scope>NUCLEOTIDE SEQUENCE [LARGE SCALE GENOMIC DNA]</scope>
    <source>
        <strain evidence="12 13">12B1</strain>
    </source>
</reference>
<feature type="binding site" evidence="7 9">
    <location>
        <position position="464"/>
    </location>
    <ligand>
        <name>ATP</name>
        <dbReference type="ChEBI" id="CHEBI:30616"/>
    </ligand>
</feature>